<dbReference type="GO" id="GO:0006281">
    <property type="term" value="P:DNA repair"/>
    <property type="evidence" value="ECO:0007669"/>
    <property type="project" value="InterPro"/>
</dbReference>
<evidence type="ECO:0000256" key="3">
    <source>
        <dbReference type="ARBA" id="ARBA00010769"/>
    </source>
</evidence>
<evidence type="ECO:0000256" key="5">
    <source>
        <dbReference type="ARBA" id="ARBA00012513"/>
    </source>
</evidence>
<evidence type="ECO:0000256" key="16">
    <source>
        <dbReference type="ARBA" id="ARBA00023242"/>
    </source>
</evidence>
<keyword evidence="8 20" id="KW-0723">Serine/threonine-protein kinase</keyword>
<comment type="catalytic activity">
    <reaction evidence="18 20">
        <text>L-threonyl-[protein] + ATP = O-phospho-L-threonyl-[protein] + ADP + H(+)</text>
        <dbReference type="Rhea" id="RHEA:46608"/>
        <dbReference type="Rhea" id="RHEA-COMP:11060"/>
        <dbReference type="Rhea" id="RHEA-COMP:11605"/>
        <dbReference type="ChEBI" id="CHEBI:15378"/>
        <dbReference type="ChEBI" id="CHEBI:30013"/>
        <dbReference type="ChEBI" id="CHEBI:30616"/>
        <dbReference type="ChEBI" id="CHEBI:61977"/>
        <dbReference type="ChEBI" id="CHEBI:456216"/>
        <dbReference type="EC" id="2.7.11.1"/>
    </reaction>
</comment>
<dbReference type="EC" id="2.7.11.1" evidence="5 20"/>
<dbReference type="InterPro" id="IPR000403">
    <property type="entry name" value="PI3/4_kinase_cat_dom"/>
</dbReference>
<dbReference type="GO" id="GO:0006325">
    <property type="term" value="P:chromatin organization"/>
    <property type="evidence" value="ECO:0007669"/>
    <property type="project" value="UniProtKB-KW"/>
</dbReference>
<dbReference type="PROSITE" id="PS51190">
    <property type="entry name" value="FATC"/>
    <property type="match status" value="1"/>
</dbReference>
<dbReference type="Gene3D" id="1.10.1070.11">
    <property type="entry name" value="Phosphatidylinositol 3-/4-kinase, catalytic domain"/>
    <property type="match status" value="1"/>
</dbReference>
<dbReference type="InterPro" id="IPR021668">
    <property type="entry name" value="TAN"/>
</dbReference>
<dbReference type="SMART" id="SM00146">
    <property type="entry name" value="PI3Kc"/>
    <property type="match status" value="1"/>
</dbReference>
<evidence type="ECO:0000256" key="19">
    <source>
        <dbReference type="ARBA" id="ARBA00048679"/>
    </source>
</evidence>
<dbReference type="STRING" id="1399860.A0A2C5XYF6"/>
<dbReference type="PROSITE" id="PS00916">
    <property type="entry name" value="PI3_4_KINASE_2"/>
    <property type="match status" value="1"/>
</dbReference>
<dbReference type="Pfam" id="PF00454">
    <property type="entry name" value="PI3_PI4_kinase"/>
    <property type="match status" value="1"/>
</dbReference>
<dbReference type="OrthoDB" id="381190at2759"/>
<organism evidence="25 26">
    <name type="scientific">Ophiocordyceps australis</name>
    <dbReference type="NCBI Taxonomy" id="1399860"/>
    <lineage>
        <taxon>Eukaryota</taxon>
        <taxon>Fungi</taxon>
        <taxon>Dikarya</taxon>
        <taxon>Ascomycota</taxon>
        <taxon>Pezizomycotina</taxon>
        <taxon>Sordariomycetes</taxon>
        <taxon>Hypocreomycetidae</taxon>
        <taxon>Hypocreales</taxon>
        <taxon>Ophiocordycipitaceae</taxon>
        <taxon>Ophiocordyceps</taxon>
    </lineage>
</organism>
<comment type="subcellular location">
    <subcellularLocation>
        <location evidence="2 20">Chromosome</location>
        <location evidence="2 20">Telomere</location>
    </subcellularLocation>
    <subcellularLocation>
        <location evidence="1 20">Nucleus</location>
    </subcellularLocation>
</comment>
<feature type="region of interest" description="Disordered" evidence="21">
    <location>
        <begin position="415"/>
        <end position="435"/>
    </location>
</feature>
<evidence type="ECO:0000256" key="6">
    <source>
        <dbReference type="ARBA" id="ARBA00014619"/>
    </source>
</evidence>
<dbReference type="EMBL" id="NJET01000185">
    <property type="protein sequence ID" value="PHH59734.1"/>
    <property type="molecule type" value="Genomic_DNA"/>
</dbReference>
<dbReference type="PANTHER" id="PTHR37079:SF4">
    <property type="entry name" value="SERINE_THREONINE-PROTEIN KINASE ATM"/>
    <property type="match status" value="1"/>
</dbReference>
<keyword evidence="9 20" id="KW-0808">Transferase</keyword>
<evidence type="ECO:0000256" key="18">
    <source>
        <dbReference type="ARBA" id="ARBA00047899"/>
    </source>
</evidence>
<comment type="caution">
    <text evidence="25">The sequence shown here is derived from an EMBL/GenBank/DDBJ whole genome shotgun (WGS) entry which is preliminary data.</text>
</comment>
<protein>
    <recommendedName>
        <fullName evidence="6 20">Serine/threonine-protein kinase Tel1</fullName>
        <ecNumber evidence="5 20">2.7.11.1</ecNumber>
    </recommendedName>
</protein>
<comment type="function">
    <text evidence="17 20">Serine/threonine protein kinase which activates checkpoint signaling upon genotoxic stresses such as ionizing radiation (IR), ultraviolet light (UV), or DNA replication stalling, thereby acting as a DNA damage sensor. Recognizes the substrate consensus sequence [ST]-Q. Phosphorylates histone H2A to form H2AS128ph (gamma-H2A) at sites of DNA damage, involved in the regulation of DNA damage response mechanism. Required for the control of telomere length and genome stability.</text>
</comment>
<dbReference type="PROSITE" id="PS00915">
    <property type="entry name" value="PI3_4_KINASE_1"/>
    <property type="match status" value="1"/>
</dbReference>
<dbReference type="PROSITE" id="PS50290">
    <property type="entry name" value="PI3_4_KINASE_3"/>
    <property type="match status" value="1"/>
</dbReference>
<keyword evidence="14 20" id="KW-0156">Chromatin regulator</keyword>
<feature type="domain" description="FAT" evidence="23">
    <location>
        <begin position="1845"/>
        <end position="2445"/>
    </location>
</feature>
<evidence type="ECO:0000256" key="15">
    <source>
        <dbReference type="ARBA" id="ARBA00022895"/>
    </source>
</evidence>
<comment type="similarity">
    <text evidence="3 20">Belongs to the PI3/PI4-kinase family. ATM subfamily.</text>
</comment>
<dbReference type="Gene3D" id="3.30.1010.10">
    <property type="entry name" value="Phosphatidylinositol 3-kinase Catalytic Subunit, Chain A, domain 4"/>
    <property type="match status" value="1"/>
</dbReference>
<evidence type="ECO:0000313" key="25">
    <source>
        <dbReference type="EMBL" id="PHH59734.1"/>
    </source>
</evidence>
<dbReference type="PANTHER" id="PTHR37079">
    <property type="entry name" value="SERINE/THREONINE-PROTEIN KINASE ATM"/>
    <property type="match status" value="1"/>
</dbReference>
<keyword evidence="12 20" id="KW-0418">Kinase</keyword>
<evidence type="ECO:0000259" key="23">
    <source>
        <dbReference type="PROSITE" id="PS51189"/>
    </source>
</evidence>
<dbReference type="FunFam" id="3.30.1010.10:FF:000019">
    <property type="entry name" value="Serine/threonine-protein kinase Tel1"/>
    <property type="match status" value="1"/>
</dbReference>
<dbReference type="PROSITE" id="PS51189">
    <property type="entry name" value="FAT"/>
    <property type="match status" value="1"/>
</dbReference>
<evidence type="ECO:0000256" key="4">
    <source>
        <dbReference type="ARBA" id="ARBA00011370"/>
    </source>
</evidence>
<dbReference type="GO" id="GO:0004674">
    <property type="term" value="F:protein serine/threonine kinase activity"/>
    <property type="evidence" value="ECO:0007669"/>
    <property type="project" value="UniProtKB-KW"/>
</dbReference>
<dbReference type="GO" id="GO:0005524">
    <property type="term" value="F:ATP binding"/>
    <property type="evidence" value="ECO:0007669"/>
    <property type="project" value="UniProtKB-KW"/>
</dbReference>
<keyword evidence="10 20" id="KW-0547">Nucleotide-binding</keyword>
<dbReference type="SUPFAM" id="SSF48371">
    <property type="entry name" value="ARM repeat"/>
    <property type="match status" value="1"/>
</dbReference>
<dbReference type="SUPFAM" id="SSF56112">
    <property type="entry name" value="Protein kinase-like (PK-like)"/>
    <property type="match status" value="1"/>
</dbReference>
<dbReference type="InterPro" id="IPR016024">
    <property type="entry name" value="ARM-type_fold"/>
</dbReference>
<evidence type="ECO:0000256" key="14">
    <source>
        <dbReference type="ARBA" id="ARBA00022853"/>
    </source>
</evidence>
<dbReference type="CDD" id="cd05171">
    <property type="entry name" value="PIKKc_ATM"/>
    <property type="match status" value="1"/>
</dbReference>
<keyword evidence="13 20" id="KW-0067">ATP-binding</keyword>
<feature type="compositionally biased region" description="Basic and acidic residues" evidence="21">
    <location>
        <begin position="2847"/>
        <end position="2865"/>
    </location>
</feature>
<evidence type="ECO:0000256" key="21">
    <source>
        <dbReference type="SAM" id="MobiDB-lite"/>
    </source>
</evidence>
<feature type="region of interest" description="Disordered" evidence="21">
    <location>
        <begin position="178"/>
        <end position="213"/>
    </location>
</feature>
<comment type="subunit">
    <text evidence="4">Associates with DNA double-strand breaks.</text>
</comment>
<dbReference type="Pfam" id="PF02260">
    <property type="entry name" value="FATC"/>
    <property type="match status" value="1"/>
</dbReference>
<evidence type="ECO:0000256" key="12">
    <source>
        <dbReference type="ARBA" id="ARBA00022777"/>
    </source>
</evidence>
<dbReference type="InterPro" id="IPR003152">
    <property type="entry name" value="FATC_dom"/>
</dbReference>
<dbReference type="InterPro" id="IPR038980">
    <property type="entry name" value="ATM_plant"/>
</dbReference>
<evidence type="ECO:0000313" key="26">
    <source>
        <dbReference type="Proteomes" id="UP000226192"/>
    </source>
</evidence>
<evidence type="ECO:0000256" key="8">
    <source>
        <dbReference type="ARBA" id="ARBA00022527"/>
    </source>
</evidence>
<dbReference type="InterPro" id="IPR011009">
    <property type="entry name" value="Kinase-like_dom_sf"/>
</dbReference>
<name>A0A2C5XYF6_9HYPO</name>
<gene>
    <name evidence="25" type="ORF">CDD81_2628</name>
</gene>
<evidence type="ECO:0000256" key="7">
    <source>
        <dbReference type="ARBA" id="ARBA00022454"/>
    </source>
</evidence>
<dbReference type="GO" id="GO:0106310">
    <property type="term" value="F:protein serine kinase activity"/>
    <property type="evidence" value="ECO:0007669"/>
    <property type="project" value="RHEA"/>
</dbReference>
<evidence type="ECO:0000256" key="11">
    <source>
        <dbReference type="ARBA" id="ARBA00022763"/>
    </source>
</evidence>
<evidence type="ECO:0000259" key="24">
    <source>
        <dbReference type="PROSITE" id="PS51190"/>
    </source>
</evidence>
<keyword evidence="11 20" id="KW-0227">DNA damage</keyword>
<evidence type="ECO:0000256" key="9">
    <source>
        <dbReference type="ARBA" id="ARBA00022679"/>
    </source>
</evidence>
<feature type="domain" description="PI3K/PI4K catalytic" evidence="22">
    <location>
        <begin position="2549"/>
        <end position="2862"/>
    </location>
</feature>
<evidence type="ECO:0000256" key="2">
    <source>
        <dbReference type="ARBA" id="ARBA00004574"/>
    </source>
</evidence>
<keyword evidence="26" id="KW-1185">Reference proteome</keyword>
<keyword evidence="7 20" id="KW-0158">Chromosome</keyword>
<reference evidence="25 26" key="1">
    <citation type="submission" date="2017-06" db="EMBL/GenBank/DDBJ databases">
        <title>Ant-infecting Ophiocordyceps genomes reveal a high diversity of potential behavioral manipulation genes and a possible major role for enterotoxins.</title>
        <authorList>
            <person name="De Bekker C."/>
            <person name="Evans H.C."/>
            <person name="Brachmann A."/>
            <person name="Hughes D.P."/>
        </authorList>
    </citation>
    <scope>NUCLEOTIDE SEQUENCE [LARGE SCALE GENOMIC DNA]</scope>
    <source>
        <strain evidence="25 26">Map64</strain>
    </source>
</reference>
<dbReference type="GO" id="GO:0000781">
    <property type="term" value="C:chromosome, telomeric region"/>
    <property type="evidence" value="ECO:0007669"/>
    <property type="project" value="UniProtKB-SubCell"/>
</dbReference>
<sequence>MSSPHMSTVRDLARDISTGSIKDRDKAIEDLTNLLRNNSVNLTALEDKSYHDILEAIFNVVLKDKSVYHGKKNSQSRRNSAASRLSKCATAVRLAVSRGVSKLKLKTLLAVIDHITQTLVGFDKEFVAPLFHDYVKALVAVLSRPAHVELLARKDAVVWRACVDFLIKVAEESLPEKPASLTCSTGPSPSSAGTTPRPTAPSQRRTSSHDGGPLRDSLVGLQYLVEAANAPLGHKAKLVTDLAVKVLDLQNLSLGPLQTMSFAIANTTFAATEADDFNFACGLVRQLLPLMSHWWRADKASHDDLIRGLRNEISRSLFLMHLHVQHLAINCWDEGVRDHVENLSDTLWSEYSRRCQDFGLQLNDVTFYMTSLPSNALRLEIFGLHNHSAEGEGNWALLQNLGFLEAVMMRPRPTMGQVEDQDADGQSRKKPRLDNGGLSRFKLKLTLRNTAVQRTALQLIPFLLANNALEIDNMVEILTELTTCASRKNADNVSWAFVACASLLSIRAIGDSQSDTWRQLWRLASRCLSLPSMSRAACLLLHAILKERVLPVHTLSGDINSFVTAADVHGPAVLCDTSMALMLLLFHERNARLPNASQTTSSQIIRWAFLKWLPDEPSYATSHSMHVRPIQYVNLLRACCGLHPISSHNQDVIVGSTLSAAWKVQGDIAPFNKYLLLIAGSRLEQDSNGRDSVPTTSALLNSDPSSFYASRNLVVELFHPKLQGLVAACSSWSKRPADGGSSISLEWFHSILSACIAGVMLVPLGSDVCPTQSSSMEQSLIDIAEKSIMAALNSVEPEVFVYTGLQLLRQCIPNITTHNLNLLYDSNNALVRMLCRVSGCLEQTSTAPASNNGDSMHLDDEFVSQGSKAMAATVSTPIPRQNIQMAMSARAFTTETKTRLCLLKALDQEKQQCSEIPDCWVRELLSMPDNEIFLCQGLLIELSRSDLAMTSDNLRLLVRRMGEIMGKPEYQCCEVVLSTCIEILSGWHQIWLNDSDRLAEYAGDLYTHFIKINMPCNVFSPPARMAMVNLLLTLLRANPDYGEQLKLDSCRTSLLYALKTSTVKVKCFIADRLASIFELYILELHEEVFVDVLECLPSDAEDKAGIVFRLLALSKMAMSWPTLLRRCAYHIFEIPGKIPWSTQHAKWCLAQVSDSLGLESAQDLFRLFCRQILYTWMESNSIDTIPFSIFGFCDLEELLQSTRGEAIAIALMRGQEQDSADIAEVLGLSETELILENFPVILSYCMIYSYASRASNRGEDRIKSKLGPKRYAEALHASFVDIVALFMGLVDNEDPNENALNRIPELDYAVQSMAAIKQIAHSKAKLPPDQQPKFRAKHVFPKLLELCKVTEFELSQLWTPALVASVVRKLLGRIHPAMGSLNACSALRKVRLLVCLAGPTAFNSYCLEMLLNSLRVFMVDSECADDVIGVSEYLLGNGNPYLSDRPCFVAGYALSALASLRVFLESSQSSTTEEDQFKATMIKAQQFHAWLVKYLSTYNSTRFVSVSQLESFQAIIETAGQIKSSGNADNGSPEGKLLLHILKDDESCQGLLNESSRKLALGLLCGDFNMPTVTNDMIESDDKAICHAGAVWKSCQWPELSSNYLAWAGRVVGRSFAASGGIPDGILRESQLDEYQRIAQEPHGSEAALLHLIEVVTSNQDSGVAGLAEAVLRLIVSQADMRQDQTLAATLQRSLSESLVAASNWDQFPLPPSEVPLNAVFQQPWPQDIGSPDWKVQLSVYLAQSVPASVLLSVMPVLLSRVAGFAHKAFPFLVHMVLCSELDGQRVMRQNLSGAIKKWLPTTGAAAQSNLRLLINTILYLRTQEFPNETSIEDRLRWLKIDFAEAASTATRCGMYKTALLFAEIAMSEGTPSARSSCLAEMKSTLLTIYENIDDPDTYYGLPEEASLTNVLARVEYEQEGSKSLAFRGAQYDENIRLRSADAQGDAQALVVALGTLGHSGISHSVLQNQQNLDGSVACLESTFGTARRLEIWDLPAPCKWEHHSVSLYKAYQALHQATELPPVRSTIHDGLGRIMQDLAGSNDNATKVRGRLAALASLTELEDGVHVGDEDAMEVLLSKFKLRDGWMRSGRYDDVSQILSCRETMTSMLSQHPALVSSPRFTVKNLRQLQVETMLMASTMYRHHGALQESLAISTALNKLIAVCQSLELHVDAAIDIDIANSLWDHGEMSTSIRMLQKIDKDSCLEEQSIPVSRCVLLSKIGDKISIARLEKPRDIQKTYLEPALKELRRQENRSKEAGAVYHQFAMFCDGQLQDTNGQEDLKRLHSLRQAKSDEVAALKALIASTTDKQNKLRYSHALAKEKQWLDLDEQELKRVEQTRSEFVRLSLENYLLSMQASDDYKNDALRFTALWLERWAEEATNKAVSRHLPCVPTAKFAGLMNQLSSRLQNEQGMFQKVLMDLVYSICRDHPYHGMYQIWSGIKAKAQETDQAAVLRVQATEKVAQRLQSTQALAKIWLAIDKTSRQYHAFAMDKSSKYKMGAKLGLKETPAGAGLMSCLDKFRIPPPTMHIAVSAAKDYSQVPVMCRLEPCMSIASGVSAPKIITAIGSDGLKYKQLVKGGHDDLRQDAIMEQVFAAVSSLLQLHKSTQQRSLGIRTYKVLPLTATSGLIEFVADTTPLHEFLMPAHERYFPRDIKSSECRKDIFAVQSKTFEVRMDTYRKVTQRFHPVMRFFFMEHFVNPDEWFARQRAYTRSTAAVSMLGHVLGLGDRHCHNILLDTKTGEVVHIDLGVAFEAGRILPVPELVPFRLTRDIVDGMGITKTEGVFRRCCEFTLHALREEQYSIMTILDVLRYDPLYTWTVSPLRLAKLNKARQSDSDVGAAPDDAEPRVKDTRSKGKCNEPSEADRALEVVRKKLSKTLSVTATVNDLIHQASDERNLAVLYSGWAAWA</sequence>
<evidence type="ECO:0000259" key="22">
    <source>
        <dbReference type="PROSITE" id="PS50290"/>
    </source>
</evidence>
<feature type="region of interest" description="Disordered" evidence="21">
    <location>
        <begin position="2837"/>
        <end position="2865"/>
    </location>
</feature>
<comment type="catalytic activity">
    <reaction evidence="19">
        <text>L-seryl-[protein] + ATP = O-phospho-L-seryl-[protein] + ADP + H(+)</text>
        <dbReference type="Rhea" id="RHEA:17989"/>
        <dbReference type="Rhea" id="RHEA-COMP:9863"/>
        <dbReference type="Rhea" id="RHEA-COMP:11604"/>
        <dbReference type="ChEBI" id="CHEBI:15378"/>
        <dbReference type="ChEBI" id="CHEBI:29999"/>
        <dbReference type="ChEBI" id="CHEBI:30616"/>
        <dbReference type="ChEBI" id="CHEBI:83421"/>
        <dbReference type="ChEBI" id="CHEBI:456216"/>
        <dbReference type="EC" id="2.7.11.1"/>
    </reaction>
</comment>
<dbReference type="Proteomes" id="UP000226192">
    <property type="component" value="Unassembled WGS sequence"/>
</dbReference>
<evidence type="ECO:0000256" key="20">
    <source>
        <dbReference type="RuleBase" id="RU365027"/>
    </source>
</evidence>
<dbReference type="InterPro" id="IPR044107">
    <property type="entry name" value="PIKKc_ATM"/>
</dbReference>
<dbReference type="InterPro" id="IPR014009">
    <property type="entry name" value="PIK_FAT"/>
</dbReference>
<feature type="compositionally biased region" description="Low complexity" evidence="21">
    <location>
        <begin position="182"/>
        <end position="202"/>
    </location>
</feature>
<evidence type="ECO:0000256" key="1">
    <source>
        <dbReference type="ARBA" id="ARBA00004123"/>
    </source>
</evidence>
<dbReference type="InterPro" id="IPR036940">
    <property type="entry name" value="PI3/4_kinase_cat_sf"/>
</dbReference>
<evidence type="ECO:0000256" key="13">
    <source>
        <dbReference type="ARBA" id="ARBA00022840"/>
    </source>
</evidence>
<feature type="domain" description="FATC" evidence="24">
    <location>
        <begin position="2879"/>
        <end position="2911"/>
    </location>
</feature>
<evidence type="ECO:0000256" key="17">
    <source>
        <dbReference type="ARBA" id="ARBA00025079"/>
    </source>
</evidence>
<dbReference type="SMART" id="SM01342">
    <property type="entry name" value="TAN"/>
    <property type="match status" value="1"/>
</dbReference>
<dbReference type="Pfam" id="PF11640">
    <property type="entry name" value="TAN"/>
    <property type="match status" value="1"/>
</dbReference>
<dbReference type="GO" id="GO:0035556">
    <property type="term" value="P:intracellular signal transduction"/>
    <property type="evidence" value="ECO:0007669"/>
    <property type="project" value="UniProtKB-ARBA"/>
</dbReference>
<proteinExistence type="inferred from homology"/>
<dbReference type="GO" id="GO:0005634">
    <property type="term" value="C:nucleus"/>
    <property type="evidence" value="ECO:0007669"/>
    <property type="project" value="UniProtKB-SubCell"/>
</dbReference>
<dbReference type="InterPro" id="IPR018936">
    <property type="entry name" value="PI3/4_kinase_CS"/>
</dbReference>
<keyword evidence="16 20" id="KW-0539">Nucleus</keyword>
<dbReference type="SMART" id="SM01343">
    <property type="entry name" value="FATC"/>
    <property type="match status" value="1"/>
</dbReference>
<accession>A0A2C5XYF6</accession>
<keyword evidence="15 20" id="KW-0779">Telomere</keyword>
<evidence type="ECO:0000256" key="10">
    <source>
        <dbReference type="ARBA" id="ARBA00022741"/>
    </source>
</evidence>